<dbReference type="EMBL" id="JAIVFP010000001">
    <property type="protein sequence ID" value="MCI4681708.1"/>
    <property type="molecule type" value="Genomic_DNA"/>
</dbReference>
<accession>A0ABS9Z262</accession>
<comment type="caution">
    <text evidence="1">The sequence shown here is derived from an EMBL/GenBank/DDBJ whole genome shotgun (WGS) entry which is preliminary data.</text>
</comment>
<reference evidence="1" key="1">
    <citation type="journal article" date="2022" name="ISME J.">
        <title>Identification of active gaseous-alkane degraders at natural gas seeps.</title>
        <authorList>
            <person name="Farhan Ul Haque M."/>
            <person name="Hernandez M."/>
            <person name="Crombie A.T."/>
            <person name="Murrell J.C."/>
        </authorList>
    </citation>
    <scope>NUCLEOTIDE SEQUENCE</scope>
    <source>
        <strain evidence="1">PC2</strain>
    </source>
</reference>
<evidence type="ECO:0000313" key="1">
    <source>
        <dbReference type="EMBL" id="MCI4681708.1"/>
    </source>
</evidence>
<sequence>MPLNIRNELVNQLAERLAAQKRVNKTEAVRIALENELRRASEALPLWERLKPLRERIAAYPDSGFEADKAFFDDLSGDY</sequence>
<dbReference type="Proteomes" id="UP001139104">
    <property type="component" value="Unassembled WGS sequence"/>
</dbReference>
<keyword evidence="2" id="KW-1185">Reference proteome</keyword>
<gene>
    <name evidence="1" type="ORF">K2U94_02815</name>
</gene>
<name>A0ABS9Z262_9HYPH</name>
<dbReference type="InterPro" id="IPR011660">
    <property type="entry name" value="VapB-like"/>
</dbReference>
<proteinExistence type="predicted"/>
<evidence type="ECO:0000313" key="2">
    <source>
        <dbReference type="Proteomes" id="UP001139104"/>
    </source>
</evidence>
<dbReference type="RefSeq" id="WP_243065757.1">
    <property type="nucleotide sequence ID" value="NZ_JAIVFK010000017.1"/>
</dbReference>
<dbReference type="Pfam" id="PF07704">
    <property type="entry name" value="PSK_trans_fac"/>
    <property type="match status" value="1"/>
</dbReference>
<organism evidence="1 2">
    <name type="scientific">Candidatus Rhodoblastus alkanivorans</name>
    <dbReference type="NCBI Taxonomy" id="2954117"/>
    <lineage>
        <taxon>Bacteria</taxon>
        <taxon>Pseudomonadati</taxon>
        <taxon>Pseudomonadota</taxon>
        <taxon>Alphaproteobacteria</taxon>
        <taxon>Hyphomicrobiales</taxon>
        <taxon>Rhodoblastaceae</taxon>
        <taxon>Rhodoblastus</taxon>
    </lineage>
</organism>
<protein>
    <submittedName>
        <fullName evidence="1">Type II toxin-antitoxin system VapB family antitoxin</fullName>
    </submittedName>
</protein>